<comment type="caution">
    <text evidence="9">The sequence shown here is derived from an EMBL/GenBank/DDBJ whole genome shotgun (WGS) entry which is preliminary data.</text>
</comment>
<dbReference type="FunFam" id="3.40.50.200:FF:000007">
    <property type="entry name" value="Subtilisin-like serine protease"/>
    <property type="match status" value="1"/>
</dbReference>
<evidence type="ECO:0000256" key="6">
    <source>
        <dbReference type="PROSITE-ProRule" id="PRU01240"/>
    </source>
</evidence>
<evidence type="ECO:0000256" key="1">
    <source>
        <dbReference type="ARBA" id="ARBA00011073"/>
    </source>
</evidence>
<dbReference type="InterPro" id="IPR037045">
    <property type="entry name" value="S8pro/Inhibitor_I9_sf"/>
</dbReference>
<evidence type="ECO:0000259" key="8">
    <source>
        <dbReference type="Pfam" id="PF05922"/>
    </source>
</evidence>
<feature type="domain" description="Peptidase S8/S53" evidence="7">
    <location>
        <begin position="138"/>
        <end position="373"/>
    </location>
</feature>
<dbReference type="Gene3D" id="3.40.50.200">
    <property type="entry name" value="Peptidase S8/S53 domain"/>
    <property type="match status" value="1"/>
</dbReference>
<dbReference type="PRINTS" id="PR00723">
    <property type="entry name" value="SUBTILISIN"/>
</dbReference>
<dbReference type="SUPFAM" id="SSF54897">
    <property type="entry name" value="Protease propeptides/inhibitors"/>
    <property type="match status" value="1"/>
</dbReference>
<keyword evidence="5 6" id="KW-0720">Serine protease</keyword>
<evidence type="ECO:0000256" key="3">
    <source>
        <dbReference type="ARBA" id="ARBA00022729"/>
    </source>
</evidence>
<dbReference type="PROSITE" id="PS00138">
    <property type="entry name" value="SUBTILASE_SER"/>
    <property type="match status" value="1"/>
</dbReference>
<keyword evidence="2 6" id="KW-0645">Protease</keyword>
<dbReference type="GO" id="GO:0004252">
    <property type="term" value="F:serine-type endopeptidase activity"/>
    <property type="evidence" value="ECO:0007669"/>
    <property type="project" value="UniProtKB-UniRule"/>
</dbReference>
<sequence>MIITKCAGALAAVFLSIYIIRIKPSANLAQHLSYVQEIHSQSIAKNKRRRFLDDAKVYGGLLHQYSSIVNFQAYAGHFHPDVIETLKKHEDVEAVEEDKVYYTMALVTQYNPPIGLNLISHRGLGQDHKGYVYDSSAGRGTFVYIVDTGIATEMREFENRAMFGFNAVKTSRSTADEVGHGTHVAGTVGSKTYGVAKNCTMIAVKVFDRWSGALSDVLAGYDWSVKDIMMFDRKRVSSINMSLGGAFSASFNMAIDRAFLMDITTVVSAGNNGGPAAALSPASALGAITVGATDAWRKRANFSNWGHVLTVFAPGVEVLSVWPDGSPYGNRSLSGTSMSAPHIAGLVAYLQGILSFRGAKAMKRAIKTLATKKVVGDPMMSPNAFAFNNGGSRWHIPG</sequence>
<dbReference type="InterPro" id="IPR015500">
    <property type="entry name" value="Peptidase_S8_subtilisin-rel"/>
</dbReference>
<organism evidence="9 10">
    <name type="scientific">Myriangium duriaei CBS 260.36</name>
    <dbReference type="NCBI Taxonomy" id="1168546"/>
    <lineage>
        <taxon>Eukaryota</taxon>
        <taxon>Fungi</taxon>
        <taxon>Dikarya</taxon>
        <taxon>Ascomycota</taxon>
        <taxon>Pezizomycotina</taxon>
        <taxon>Dothideomycetes</taxon>
        <taxon>Dothideomycetidae</taxon>
        <taxon>Myriangiales</taxon>
        <taxon>Myriangiaceae</taxon>
        <taxon>Myriangium</taxon>
    </lineage>
</organism>
<dbReference type="EMBL" id="ML996081">
    <property type="protein sequence ID" value="KAF2157975.1"/>
    <property type="molecule type" value="Genomic_DNA"/>
</dbReference>
<evidence type="ECO:0000256" key="5">
    <source>
        <dbReference type="ARBA" id="ARBA00022825"/>
    </source>
</evidence>
<evidence type="ECO:0000256" key="2">
    <source>
        <dbReference type="ARBA" id="ARBA00022670"/>
    </source>
</evidence>
<proteinExistence type="inferred from homology"/>
<feature type="active site" description="Charge relay system" evidence="6">
    <location>
        <position position="180"/>
    </location>
</feature>
<feature type="active site" description="Charge relay system" evidence="6">
    <location>
        <position position="337"/>
    </location>
</feature>
<dbReference type="InterPro" id="IPR034193">
    <property type="entry name" value="PCSK9_ProteinaseK-like"/>
</dbReference>
<dbReference type="Pfam" id="PF00082">
    <property type="entry name" value="Peptidase_S8"/>
    <property type="match status" value="1"/>
</dbReference>
<dbReference type="InterPro" id="IPR023828">
    <property type="entry name" value="Peptidase_S8_Ser-AS"/>
</dbReference>
<dbReference type="PANTHER" id="PTHR43806:SF58">
    <property type="entry name" value="ALKALINE PROTEASE 1-RELATED"/>
    <property type="match status" value="1"/>
</dbReference>
<dbReference type="CDD" id="cd04077">
    <property type="entry name" value="Peptidases_S8_PCSK9_ProteinaseK_like"/>
    <property type="match status" value="1"/>
</dbReference>
<dbReference type="Pfam" id="PF05922">
    <property type="entry name" value="Inhibitor_I9"/>
    <property type="match status" value="1"/>
</dbReference>
<dbReference type="GO" id="GO:0006508">
    <property type="term" value="P:proteolysis"/>
    <property type="evidence" value="ECO:0007669"/>
    <property type="project" value="UniProtKB-KW"/>
</dbReference>
<gene>
    <name evidence="9" type="ORF">K461DRAFT_326114</name>
</gene>
<keyword evidence="3" id="KW-0732">Signal</keyword>
<name>A0A9P4JE82_9PEZI</name>
<dbReference type="AlphaFoldDB" id="A0A9P4JE82"/>
<reference evidence="9" key="1">
    <citation type="journal article" date="2020" name="Stud. Mycol.">
        <title>101 Dothideomycetes genomes: a test case for predicting lifestyles and emergence of pathogens.</title>
        <authorList>
            <person name="Haridas S."/>
            <person name="Albert R."/>
            <person name="Binder M."/>
            <person name="Bloem J."/>
            <person name="Labutti K."/>
            <person name="Salamov A."/>
            <person name="Andreopoulos B."/>
            <person name="Baker S."/>
            <person name="Barry K."/>
            <person name="Bills G."/>
            <person name="Bluhm B."/>
            <person name="Cannon C."/>
            <person name="Castanera R."/>
            <person name="Culley D."/>
            <person name="Daum C."/>
            <person name="Ezra D."/>
            <person name="Gonzalez J."/>
            <person name="Henrissat B."/>
            <person name="Kuo A."/>
            <person name="Liang C."/>
            <person name="Lipzen A."/>
            <person name="Lutzoni F."/>
            <person name="Magnuson J."/>
            <person name="Mondo S."/>
            <person name="Nolan M."/>
            <person name="Ohm R."/>
            <person name="Pangilinan J."/>
            <person name="Park H.-J."/>
            <person name="Ramirez L."/>
            <person name="Alfaro M."/>
            <person name="Sun H."/>
            <person name="Tritt A."/>
            <person name="Yoshinaga Y."/>
            <person name="Zwiers L.-H."/>
            <person name="Turgeon B."/>
            <person name="Goodwin S."/>
            <person name="Spatafora J."/>
            <person name="Crous P."/>
            <person name="Grigoriev I."/>
        </authorList>
    </citation>
    <scope>NUCLEOTIDE SEQUENCE</scope>
    <source>
        <strain evidence="9">CBS 260.36</strain>
    </source>
</reference>
<feature type="active site" description="Charge relay system" evidence="6">
    <location>
        <position position="147"/>
    </location>
</feature>
<dbReference type="InterPro" id="IPR022398">
    <property type="entry name" value="Peptidase_S8_His-AS"/>
</dbReference>
<dbReference type="InterPro" id="IPR050131">
    <property type="entry name" value="Peptidase_S8_subtilisin-like"/>
</dbReference>
<protein>
    <submittedName>
        <fullName evidence="9">Subtilisin-like protein</fullName>
    </submittedName>
</protein>
<keyword evidence="4 6" id="KW-0378">Hydrolase</keyword>
<evidence type="ECO:0000256" key="4">
    <source>
        <dbReference type="ARBA" id="ARBA00022801"/>
    </source>
</evidence>
<evidence type="ECO:0000259" key="7">
    <source>
        <dbReference type="Pfam" id="PF00082"/>
    </source>
</evidence>
<evidence type="ECO:0000313" key="9">
    <source>
        <dbReference type="EMBL" id="KAF2157975.1"/>
    </source>
</evidence>
<dbReference type="PROSITE" id="PS51892">
    <property type="entry name" value="SUBTILASE"/>
    <property type="match status" value="1"/>
</dbReference>
<dbReference type="Gene3D" id="3.30.70.80">
    <property type="entry name" value="Peptidase S8 propeptide/proteinase inhibitor I9"/>
    <property type="match status" value="1"/>
</dbReference>
<dbReference type="PROSITE" id="PS00137">
    <property type="entry name" value="SUBTILASE_HIS"/>
    <property type="match status" value="1"/>
</dbReference>
<dbReference type="InterPro" id="IPR010259">
    <property type="entry name" value="S8pro/Inhibitor_I9"/>
</dbReference>
<dbReference type="InterPro" id="IPR000209">
    <property type="entry name" value="Peptidase_S8/S53_dom"/>
</dbReference>
<dbReference type="SUPFAM" id="SSF52743">
    <property type="entry name" value="Subtilisin-like"/>
    <property type="match status" value="1"/>
</dbReference>
<dbReference type="InterPro" id="IPR036852">
    <property type="entry name" value="Peptidase_S8/S53_dom_sf"/>
</dbReference>
<dbReference type="OrthoDB" id="206201at2759"/>
<dbReference type="Proteomes" id="UP000799439">
    <property type="component" value="Unassembled WGS sequence"/>
</dbReference>
<comment type="similarity">
    <text evidence="1 6">Belongs to the peptidase S8 family.</text>
</comment>
<dbReference type="PANTHER" id="PTHR43806">
    <property type="entry name" value="PEPTIDASE S8"/>
    <property type="match status" value="1"/>
</dbReference>
<evidence type="ECO:0000313" key="10">
    <source>
        <dbReference type="Proteomes" id="UP000799439"/>
    </source>
</evidence>
<keyword evidence="10" id="KW-1185">Reference proteome</keyword>
<accession>A0A9P4JE82</accession>
<feature type="domain" description="Inhibitor I9" evidence="8">
    <location>
        <begin position="18"/>
        <end position="104"/>
    </location>
</feature>
<dbReference type="GO" id="GO:0005576">
    <property type="term" value="C:extracellular region"/>
    <property type="evidence" value="ECO:0007669"/>
    <property type="project" value="UniProtKB-ARBA"/>
</dbReference>